<evidence type="ECO:0000256" key="2">
    <source>
        <dbReference type="ARBA" id="ARBA00013690"/>
    </source>
</evidence>
<evidence type="ECO:0000256" key="10">
    <source>
        <dbReference type="ARBA" id="ARBA00023328"/>
    </source>
</evidence>
<accession>A0A8C5G309</accession>
<sequence length="199" mass="22902">MAQGHKFQDLEETGEALVGFINSSQLESLSRVKQEHQELFDQQTHTAQTLIHILKDVARIEENVGQTLLDTEKEKKENERQLESLEEQLRRCTAKGQMTDSEIQFLQRELESVRNADHELKTQQNEVDQDTTEIIPSALHVAQLYHKITKIRWEYDTAPNILQAVHYGADLATPISMDSSTQSRADISEQLWGFVSTQW</sequence>
<dbReference type="RefSeq" id="XP_028310496.1">
    <property type="nucleotide sequence ID" value="XM_028454695.1"/>
</dbReference>
<keyword evidence="6 12" id="KW-0995">Kinetochore</keyword>
<reference evidence="14" key="1">
    <citation type="submission" date="2020-06" db="EMBL/GenBank/DDBJ databases">
        <authorList>
            <consortium name="Wellcome Sanger Institute Data Sharing"/>
        </authorList>
    </citation>
    <scope>NUCLEOTIDE SEQUENCE [LARGE SCALE GENOMIC DNA]</scope>
</reference>
<evidence type="ECO:0000256" key="3">
    <source>
        <dbReference type="ARBA" id="ARBA00022454"/>
    </source>
</evidence>
<comment type="subunit">
    <text evidence="12">Component of the NDC80 complex.</text>
</comment>
<keyword evidence="15" id="KW-1185">Reference proteome</keyword>
<comment type="similarity">
    <text evidence="1 12">Belongs to the SPC24 family.</text>
</comment>
<evidence type="ECO:0000256" key="1">
    <source>
        <dbReference type="ARBA" id="ARBA00007804"/>
    </source>
</evidence>
<proteinExistence type="inferred from homology"/>
<evidence type="ECO:0000256" key="12">
    <source>
        <dbReference type="RuleBase" id="RU368011"/>
    </source>
</evidence>
<dbReference type="GO" id="GO:0008017">
    <property type="term" value="F:microtubule binding"/>
    <property type="evidence" value="ECO:0007669"/>
    <property type="project" value="TreeGrafter"/>
</dbReference>
<keyword evidence="9 12" id="KW-0131">Cell cycle</keyword>
<reference evidence="14" key="3">
    <citation type="submission" date="2025-09" db="UniProtKB">
        <authorList>
            <consortium name="Ensembl"/>
        </authorList>
    </citation>
    <scope>IDENTIFICATION</scope>
</reference>
<dbReference type="Pfam" id="PF08286">
    <property type="entry name" value="Spc24"/>
    <property type="match status" value="1"/>
</dbReference>
<keyword evidence="8 12" id="KW-0539">Nucleus</keyword>
<keyword evidence="5 12" id="KW-0498">Mitosis</keyword>
<reference evidence="14" key="2">
    <citation type="submission" date="2025-08" db="UniProtKB">
        <authorList>
            <consortium name="Ensembl"/>
        </authorList>
    </citation>
    <scope>IDENTIFICATION</scope>
</reference>
<evidence type="ECO:0000256" key="6">
    <source>
        <dbReference type="ARBA" id="ARBA00022838"/>
    </source>
</evidence>
<keyword evidence="4 12" id="KW-0132">Cell division</keyword>
<dbReference type="OrthoDB" id="6432863at2759"/>
<dbReference type="CTD" id="147841"/>
<evidence type="ECO:0000256" key="13">
    <source>
        <dbReference type="SAM" id="Coils"/>
    </source>
</evidence>
<evidence type="ECO:0000256" key="9">
    <source>
        <dbReference type="ARBA" id="ARBA00023306"/>
    </source>
</evidence>
<dbReference type="Proteomes" id="UP000694680">
    <property type="component" value="Chromosome 8"/>
</dbReference>
<evidence type="ECO:0000256" key="8">
    <source>
        <dbReference type="ARBA" id="ARBA00023242"/>
    </source>
</evidence>
<dbReference type="AlphaFoldDB" id="A0A8C5G309"/>
<dbReference type="Ensembl" id="ENSGWIT00000012297.1">
    <property type="protein sequence ID" value="ENSGWIP00000011048.1"/>
    <property type="gene ID" value="ENSGWIG00000006486.1"/>
</dbReference>
<gene>
    <name evidence="14" type="primary">spc24</name>
</gene>
<dbReference type="Gene3D" id="3.30.160.570">
    <property type="entry name" value="Ncd80 complex, Spc24 subunit"/>
    <property type="match status" value="1"/>
</dbReference>
<dbReference type="InterPro" id="IPR013252">
    <property type="entry name" value="Ndc80_Spc24"/>
</dbReference>
<name>A0A8C5G309_GOUWI</name>
<comment type="function">
    <text evidence="11">Acts as a component of the essential kinetochore-associated NDC80 complex, which is required for chromosome segregation and spindle checkpoint activity. Required for kinetochore integrity and the organization of stable microtubule binding sites in the outer plate of the kinetochore. The NDC80 complex synergistically enhances the affinity of the SKA1 complex for microtubules and may allow the NDC80 complex to track depolymerizing microtubules.</text>
</comment>
<evidence type="ECO:0000256" key="7">
    <source>
        <dbReference type="ARBA" id="ARBA00023054"/>
    </source>
</evidence>
<evidence type="ECO:0000313" key="15">
    <source>
        <dbReference type="Proteomes" id="UP000694680"/>
    </source>
</evidence>
<evidence type="ECO:0000256" key="5">
    <source>
        <dbReference type="ARBA" id="ARBA00022776"/>
    </source>
</evidence>
<dbReference type="GO" id="GO:0031262">
    <property type="term" value="C:Ndc80 complex"/>
    <property type="evidence" value="ECO:0007669"/>
    <property type="project" value="TreeGrafter"/>
</dbReference>
<dbReference type="GO" id="GO:0007059">
    <property type="term" value="P:chromosome segregation"/>
    <property type="evidence" value="ECO:0007669"/>
    <property type="project" value="TreeGrafter"/>
</dbReference>
<dbReference type="PANTHER" id="PTHR22142:SF2">
    <property type="entry name" value="KINETOCHORE PROTEIN SPC24"/>
    <property type="match status" value="1"/>
</dbReference>
<keyword evidence="7 13" id="KW-0175">Coiled coil</keyword>
<evidence type="ECO:0000256" key="4">
    <source>
        <dbReference type="ARBA" id="ARBA00022618"/>
    </source>
</evidence>
<keyword evidence="10 12" id="KW-0137">Centromere</keyword>
<dbReference type="GO" id="GO:0005634">
    <property type="term" value="C:nucleus"/>
    <property type="evidence" value="ECO:0007669"/>
    <property type="project" value="UniProtKB-SubCell"/>
</dbReference>
<protein>
    <recommendedName>
        <fullName evidence="2 12">Kinetochore protein Spc24</fullName>
    </recommendedName>
</protein>
<evidence type="ECO:0000256" key="11">
    <source>
        <dbReference type="ARBA" id="ARBA00045419"/>
    </source>
</evidence>
<organism evidence="14 15">
    <name type="scientific">Gouania willdenowi</name>
    <name type="common">Blunt-snouted clingfish</name>
    <name type="synonym">Lepadogaster willdenowi</name>
    <dbReference type="NCBI Taxonomy" id="441366"/>
    <lineage>
        <taxon>Eukaryota</taxon>
        <taxon>Metazoa</taxon>
        <taxon>Chordata</taxon>
        <taxon>Craniata</taxon>
        <taxon>Vertebrata</taxon>
        <taxon>Euteleostomi</taxon>
        <taxon>Actinopterygii</taxon>
        <taxon>Neopterygii</taxon>
        <taxon>Teleostei</taxon>
        <taxon>Neoteleostei</taxon>
        <taxon>Acanthomorphata</taxon>
        <taxon>Ovalentaria</taxon>
        <taxon>Blenniimorphae</taxon>
        <taxon>Blenniiformes</taxon>
        <taxon>Gobiesocoidei</taxon>
        <taxon>Gobiesocidae</taxon>
        <taxon>Gobiesocinae</taxon>
        <taxon>Gouania</taxon>
    </lineage>
</organism>
<feature type="coiled-coil region" evidence="13">
    <location>
        <begin position="68"/>
        <end position="133"/>
    </location>
</feature>
<keyword evidence="3 12" id="KW-0158">Chromosome</keyword>
<evidence type="ECO:0000313" key="14">
    <source>
        <dbReference type="Ensembl" id="ENSGWIP00000011048.1"/>
    </source>
</evidence>
<dbReference type="GeneID" id="114468053"/>
<dbReference type="PANTHER" id="PTHR22142">
    <property type="match status" value="1"/>
</dbReference>
<dbReference type="GO" id="GO:0051301">
    <property type="term" value="P:cell division"/>
    <property type="evidence" value="ECO:0007669"/>
    <property type="project" value="UniProtKB-UniRule"/>
</dbReference>
<comment type="subcellular location">
    <subcellularLocation>
        <location evidence="12">Nucleus</location>
    </subcellularLocation>
    <subcellularLocation>
        <location evidence="12">Chromosome</location>
        <location evidence="12">Centromere</location>
        <location evidence="12">Kinetochore</location>
    </subcellularLocation>
</comment>